<gene>
    <name evidence="2" type="ORF">AWB69_02785</name>
</gene>
<dbReference type="Proteomes" id="UP000054683">
    <property type="component" value="Unassembled WGS sequence"/>
</dbReference>
<organism evidence="2 3">
    <name type="scientific">Caballeronia udeis</name>
    <dbReference type="NCBI Taxonomy" id="1232866"/>
    <lineage>
        <taxon>Bacteria</taxon>
        <taxon>Pseudomonadati</taxon>
        <taxon>Pseudomonadota</taxon>
        <taxon>Betaproteobacteria</taxon>
        <taxon>Burkholderiales</taxon>
        <taxon>Burkholderiaceae</taxon>
        <taxon>Caballeronia</taxon>
    </lineage>
</organism>
<evidence type="ECO:0000313" key="2">
    <source>
        <dbReference type="EMBL" id="SAL32228.1"/>
    </source>
</evidence>
<dbReference type="RefSeq" id="WP_062085415.1">
    <property type="nucleotide sequence ID" value="NZ_FCOK02000015.1"/>
</dbReference>
<sequence>MQPLKIESYLAERQAHASLPVRLYALVDALLYAGTPSASTLERSSAAIALFDGTPDASLADAGPWLIDFEQASSATRRTLLDLAAGASGLSWLISAYPFMSLAQELRERLDVRMPNGNTALLRFYDARIVGDIADLLSFSQRAEFFVSTFDWLVQINDELTRVQPHA</sequence>
<dbReference type="AlphaFoldDB" id="A0A158GJC4"/>
<dbReference type="Pfam" id="PF13503">
    <property type="entry name" value="DUF4123"/>
    <property type="match status" value="1"/>
</dbReference>
<dbReference type="InterPro" id="IPR025391">
    <property type="entry name" value="DUF4123"/>
</dbReference>
<feature type="domain" description="DUF4123" evidence="1">
    <location>
        <begin position="23"/>
        <end position="143"/>
    </location>
</feature>
<protein>
    <recommendedName>
        <fullName evidence="1">DUF4123 domain-containing protein</fullName>
    </recommendedName>
</protein>
<evidence type="ECO:0000313" key="3">
    <source>
        <dbReference type="Proteomes" id="UP000054683"/>
    </source>
</evidence>
<name>A0A158GJC4_9BURK</name>
<accession>A0A158GJC4</accession>
<evidence type="ECO:0000259" key="1">
    <source>
        <dbReference type="Pfam" id="PF13503"/>
    </source>
</evidence>
<dbReference type="EMBL" id="FCOK02000015">
    <property type="protein sequence ID" value="SAL32228.1"/>
    <property type="molecule type" value="Genomic_DNA"/>
</dbReference>
<proteinExistence type="predicted"/>
<dbReference type="OrthoDB" id="8657003at2"/>
<reference evidence="2 3" key="1">
    <citation type="submission" date="2016-01" db="EMBL/GenBank/DDBJ databases">
        <authorList>
            <person name="Oliw E.H."/>
        </authorList>
    </citation>
    <scope>NUCLEOTIDE SEQUENCE [LARGE SCALE GENOMIC DNA]</scope>
    <source>
        <strain evidence="2">LMG 27134</strain>
    </source>
</reference>